<sequence length="301" mass="32201">MVDGEESFFSHLVELRNRLIRALLAIAIVFVALFPWSKEIYTLFAQPLLVALPAGGQMIATDVIGVFLVPMKVTLMVALVIALPFVLYQVWAFVAPGLYKHEKRLALPLVVASVVLFFIGMSFAYFLVFPTVFGFMARVAPQGVAWMTDIDKYLSFVLTTFLAFGSAFEVPVVVVVLVRTGVVSIEKLKAWRPYVIVGAFVVGAVFTPPDIVSQIMLAVPLCLLFELGLILARVIGKRSAAADDLPAEVSPGPTYPPAAHAASAQGEGSGSVRTTVETAALPPAAEPPASTGTDAGEPPLR</sequence>
<dbReference type="PRINTS" id="PR01840">
    <property type="entry name" value="TATCFAMILY"/>
</dbReference>
<feature type="transmembrane region" description="Helical" evidence="5">
    <location>
        <begin position="19"/>
        <end position="36"/>
    </location>
</feature>
<reference evidence="8" key="1">
    <citation type="submission" date="2020-03" db="EMBL/GenBank/DDBJ databases">
        <title>Whole-genome sequence of the purple nonsulfur bacterium Rhodocyclus tenuis DSM112.</title>
        <authorList>
            <person name="Kyndt J.A."/>
            <person name="Meyer T.E."/>
        </authorList>
    </citation>
    <scope>NUCLEOTIDE SEQUENCE [LARGE SCALE GENOMIC DNA]</scope>
    <source>
        <strain evidence="8">DSM 112</strain>
    </source>
</reference>
<evidence type="ECO:0000313" key="7">
    <source>
        <dbReference type="EMBL" id="NJA88969.1"/>
    </source>
</evidence>
<comment type="similarity">
    <text evidence="5">Belongs to the TatC family.</text>
</comment>
<dbReference type="RefSeq" id="WP_153590595.1">
    <property type="nucleotide sequence ID" value="NZ_JAATWB010000004.1"/>
</dbReference>
<evidence type="ECO:0000256" key="5">
    <source>
        <dbReference type="HAMAP-Rule" id="MF_00902"/>
    </source>
</evidence>
<name>A0ABX0WK10_9RHOO</name>
<evidence type="ECO:0000256" key="1">
    <source>
        <dbReference type="ARBA" id="ARBA00004141"/>
    </source>
</evidence>
<dbReference type="PANTHER" id="PTHR30371">
    <property type="entry name" value="SEC-INDEPENDENT PROTEIN TRANSLOCASE PROTEIN TATC"/>
    <property type="match status" value="1"/>
</dbReference>
<evidence type="ECO:0000256" key="4">
    <source>
        <dbReference type="ARBA" id="ARBA00023136"/>
    </source>
</evidence>
<feature type="transmembrane region" description="Helical" evidence="5">
    <location>
        <begin position="48"/>
        <end position="69"/>
    </location>
</feature>
<comment type="subunit">
    <text evidence="5">The Tat system comprises two distinct complexes: a TatABC complex, containing multiple copies of TatA, TatB and TatC subunits, and a separate TatA complex, containing only TatA subunits. Substrates initially bind to the TatABC complex, which probably triggers association of the separate TatA complex to form the active translocon.</text>
</comment>
<protein>
    <recommendedName>
        <fullName evidence="5">Sec-independent protein translocase protein TatC</fullName>
    </recommendedName>
</protein>
<dbReference type="Proteomes" id="UP000720344">
    <property type="component" value="Unassembled WGS sequence"/>
</dbReference>
<keyword evidence="3 5" id="KW-1133">Transmembrane helix</keyword>
<keyword evidence="5" id="KW-1003">Cell membrane</keyword>
<feature type="region of interest" description="Disordered" evidence="6">
    <location>
        <begin position="246"/>
        <end position="301"/>
    </location>
</feature>
<dbReference type="PANTHER" id="PTHR30371:SF0">
    <property type="entry name" value="SEC-INDEPENDENT PROTEIN TRANSLOCASE PROTEIN TATC, CHLOROPLASTIC-RELATED"/>
    <property type="match status" value="1"/>
</dbReference>
<keyword evidence="5" id="KW-0653">Protein transport</keyword>
<evidence type="ECO:0000313" key="8">
    <source>
        <dbReference type="Proteomes" id="UP000720344"/>
    </source>
</evidence>
<comment type="subcellular location">
    <subcellularLocation>
        <location evidence="5">Cell membrane</location>
        <topology evidence="5">Multi-pass membrane protein</topology>
    </subcellularLocation>
    <subcellularLocation>
        <location evidence="1">Membrane</location>
        <topology evidence="1">Multi-pass membrane protein</topology>
    </subcellularLocation>
</comment>
<evidence type="ECO:0000256" key="3">
    <source>
        <dbReference type="ARBA" id="ARBA00022989"/>
    </source>
</evidence>
<dbReference type="NCBIfam" id="TIGR00945">
    <property type="entry name" value="tatC"/>
    <property type="match status" value="1"/>
</dbReference>
<feature type="compositionally biased region" description="Low complexity" evidence="6">
    <location>
        <begin position="279"/>
        <end position="289"/>
    </location>
</feature>
<accession>A0ABX0WK10</accession>
<proteinExistence type="inferred from homology"/>
<keyword evidence="8" id="KW-1185">Reference proteome</keyword>
<feature type="transmembrane region" description="Helical" evidence="5">
    <location>
        <begin position="106"/>
        <end position="133"/>
    </location>
</feature>
<keyword evidence="4 5" id="KW-0472">Membrane</keyword>
<feature type="transmembrane region" description="Helical" evidence="5">
    <location>
        <begin position="75"/>
        <end position="94"/>
    </location>
</feature>
<feature type="transmembrane region" description="Helical" evidence="5">
    <location>
        <begin position="153"/>
        <end position="178"/>
    </location>
</feature>
<gene>
    <name evidence="5 7" type="primary">tatC</name>
    <name evidence="7" type="ORF">HCX48_07020</name>
</gene>
<dbReference type="InterPro" id="IPR002033">
    <property type="entry name" value="TatC"/>
</dbReference>
<dbReference type="HAMAP" id="MF_00902">
    <property type="entry name" value="TatC"/>
    <property type="match status" value="1"/>
</dbReference>
<comment type="function">
    <text evidence="5">Part of the twin-arginine translocation (Tat) system that transports large folded proteins containing a characteristic twin-arginine motif in their signal peptide across membranes. Together with TatB, TatC is part of a receptor directly interacting with Tat signal peptides.</text>
</comment>
<organism evidence="7 8">
    <name type="scientific">Rhodocyclus gracilis</name>
    <dbReference type="NCBI Taxonomy" id="2929842"/>
    <lineage>
        <taxon>Bacteria</taxon>
        <taxon>Pseudomonadati</taxon>
        <taxon>Pseudomonadota</taxon>
        <taxon>Betaproteobacteria</taxon>
        <taxon>Rhodocyclales</taxon>
        <taxon>Rhodocyclaceae</taxon>
        <taxon>Rhodocyclus</taxon>
    </lineage>
</organism>
<dbReference type="Pfam" id="PF00902">
    <property type="entry name" value="TatC"/>
    <property type="match status" value="1"/>
</dbReference>
<evidence type="ECO:0000256" key="2">
    <source>
        <dbReference type="ARBA" id="ARBA00022692"/>
    </source>
</evidence>
<keyword evidence="5" id="KW-0811">Translocation</keyword>
<dbReference type="EMBL" id="JAATWB010000004">
    <property type="protein sequence ID" value="NJA88969.1"/>
    <property type="molecule type" value="Genomic_DNA"/>
</dbReference>
<feature type="transmembrane region" description="Helical" evidence="5">
    <location>
        <begin position="190"/>
        <end position="209"/>
    </location>
</feature>
<keyword evidence="5" id="KW-0813">Transport</keyword>
<comment type="caution">
    <text evidence="7">The sequence shown here is derived from an EMBL/GenBank/DDBJ whole genome shotgun (WGS) entry which is preliminary data.</text>
</comment>
<evidence type="ECO:0000256" key="6">
    <source>
        <dbReference type="SAM" id="MobiDB-lite"/>
    </source>
</evidence>
<feature type="transmembrane region" description="Helical" evidence="5">
    <location>
        <begin position="215"/>
        <end position="235"/>
    </location>
</feature>
<keyword evidence="2 5" id="KW-0812">Transmembrane</keyword>